<accession>A0ABT1BZC3</accession>
<reference evidence="1 2" key="1">
    <citation type="submission" date="2022-06" db="EMBL/GenBank/DDBJ databases">
        <title>A taxonomic note on the genus Prevotella: Description of four novel genera and emended description of the genera Hallella and Xylanibacter.</title>
        <authorList>
            <person name="Hitch T.C.A."/>
        </authorList>
    </citation>
    <scope>NUCLEOTIDE SEQUENCE [LARGE SCALE GENOMIC DNA]</scope>
    <source>
        <strain evidence="1 2">DSM 100619</strain>
    </source>
</reference>
<dbReference type="SFLD" id="SFLDG01129">
    <property type="entry name" value="C1.5:_HAD__Beta-PGM__Phosphata"/>
    <property type="match status" value="1"/>
</dbReference>
<sequence>MNQIKNIIFDMGGVLVGLDVQRCVDAFTSLGAGSIAHYVQEHLTEDLFLDIETGAINQKQFCDKVRLTADIQCSDEKIVWAWNQLLTGIPSAKKAHLLQLRRQGYHLFLLSNTNVMHWNYCVRDFFDDGKHTVNDYFEKCFLSYQMQLVKPSEEIYRSVLDQTGIQPSETVFIDDTKVNLEGAAKVGLKTFHDTNEHSWLALLGNFLESDNR</sequence>
<dbReference type="NCBIfam" id="TIGR01509">
    <property type="entry name" value="HAD-SF-IA-v3"/>
    <property type="match status" value="1"/>
</dbReference>
<dbReference type="EMBL" id="JAMXLY010000021">
    <property type="protein sequence ID" value="MCO6025578.1"/>
    <property type="molecule type" value="Genomic_DNA"/>
</dbReference>
<dbReference type="InterPro" id="IPR036412">
    <property type="entry name" value="HAD-like_sf"/>
</dbReference>
<dbReference type="CDD" id="cd02603">
    <property type="entry name" value="HAD_sEH-N_like"/>
    <property type="match status" value="1"/>
</dbReference>
<dbReference type="Gene3D" id="1.10.150.240">
    <property type="entry name" value="Putative phosphatase, domain 2"/>
    <property type="match status" value="1"/>
</dbReference>
<comment type="caution">
    <text evidence="1">The sequence shown here is derived from an EMBL/GenBank/DDBJ whole genome shotgun (WGS) entry which is preliminary data.</text>
</comment>
<evidence type="ECO:0000313" key="2">
    <source>
        <dbReference type="Proteomes" id="UP001204015"/>
    </source>
</evidence>
<dbReference type="SFLD" id="SFLDS00003">
    <property type="entry name" value="Haloacid_Dehalogenase"/>
    <property type="match status" value="1"/>
</dbReference>
<dbReference type="Gene3D" id="3.40.50.1000">
    <property type="entry name" value="HAD superfamily/HAD-like"/>
    <property type="match status" value="1"/>
</dbReference>
<dbReference type="InterPro" id="IPR023214">
    <property type="entry name" value="HAD_sf"/>
</dbReference>
<name>A0ABT1BZC3_9BACT</name>
<keyword evidence="2" id="KW-1185">Reference proteome</keyword>
<dbReference type="Proteomes" id="UP001204015">
    <property type="component" value="Unassembled WGS sequence"/>
</dbReference>
<dbReference type="PRINTS" id="PR00413">
    <property type="entry name" value="HADHALOGNASE"/>
</dbReference>
<evidence type="ECO:0000313" key="1">
    <source>
        <dbReference type="EMBL" id="MCO6025578.1"/>
    </source>
</evidence>
<organism evidence="1 2">
    <name type="scientific">Segatella cerevisiae</name>
    <dbReference type="NCBI Taxonomy" id="2053716"/>
    <lineage>
        <taxon>Bacteria</taxon>
        <taxon>Pseudomonadati</taxon>
        <taxon>Bacteroidota</taxon>
        <taxon>Bacteroidia</taxon>
        <taxon>Bacteroidales</taxon>
        <taxon>Prevotellaceae</taxon>
        <taxon>Segatella</taxon>
    </lineage>
</organism>
<dbReference type="InterPro" id="IPR006439">
    <property type="entry name" value="HAD-SF_hydro_IA"/>
</dbReference>
<proteinExistence type="predicted"/>
<dbReference type="InterPro" id="IPR023198">
    <property type="entry name" value="PGP-like_dom2"/>
</dbReference>
<dbReference type="PANTHER" id="PTHR43611:SF3">
    <property type="entry name" value="FLAVIN MONONUCLEOTIDE HYDROLASE 1, CHLOROPLATIC"/>
    <property type="match status" value="1"/>
</dbReference>
<dbReference type="SUPFAM" id="SSF56784">
    <property type="entry name" value="HAD-like"/>
    <property type="match status" value="1"/>
</dbReference>
<dbReference type="Pfam" id="PF00702">
    <property type="entry name" value="Hydrolase"/>
    <property type="match status" value="1"/>
</dbReference>
<dbReference type="RefSeq" id="WP_252760936.1">
    <property type="nucleotide sequence ID" value="NZ_JAMXLY010000021.1"/>
</dbReference>
<dbReference type="PANTHER" id="PTHR43611">
    <property type="entry name" value="ALPHA-D-GLUCOSE 1-PHOSPHATE PHOSPHATASE"/>
    <property type="match status" value="1"/>
</dbReference>
<protein>
    <submittedName>
        <fullName evidence="1">HAD family phosphatase</fullName>
    </submittedName>
</protein>
<gene>
    <name evidence="1" type="ORF">NG821_06955</name>
</gene>